<feature type="transmembrane region" description="Helical" evidence="8">
    <location>
        <begin position="295"/>
        <end position="317"/>
    </location>
</feature>
<keyword evidence="5 8" id="KW-0812">Transmembrane</keyword>
<dbReference type="PANTHER" id="PTHR23502">
    <property type="entry name" value="MAJOR FACILITATOR SUPERFAMILY"/>
    <property type="match status" value="1"/>
</dbReference>
<dbReference type="EMBL" id="QXEC01000022">
    <property type="protein sequence ID" value="RIV36024.1"/>
    <property type="molecule type" value="Genomic_DNA"/>
</dbReference>
<keyword evidence="7 8" id="KW-0472">Membrane</keyword>
<proteinExistence type="inferred from homology"/>
<dbReference type="InterPro" id="IPR004812">
    <property type="entry name" value="Efflux_drug-R_Bcr/CmlA"/>
</dbReference>
<dbReference type="FunFam" id="1.20.1720.10:FF:000005">
    <property type="entry name" value="Bcr/CflA family efflux transporter"/>
    <property type="match status" value="1"/>
</dbReference>
<dbReference type="OrthoDB" id="9814303at2"/>
<dbReference type="GO" id="GO:0005886">
    <property type="term" value="C:plasma membrane"/>
    <property type="evidence" value="ECO:0007669"/>
    <property type="project" value="UniProtKB-SubCell"/>
</dbReference>
<keyword evidence="4" id="KW-1003">Cell membrane</keyword>
<dbReference type="Proteomes" id="UP000283832">
    <property type="component" value="Unassembled WGS sequence"/>
</dbReference>
<keyword evidence="6 8" id="KW-1133">Transmembrane helix</keyword>
<dbReference type="PROSITE" id="PS50850">
    <property type="entry name" value="MFS"/>
    <property type="match status" value="1"/>
</dbReference>
<reference evidence="10 11" key="1">
    <citation type="submission" date="2018-08" db="EMBL/GenBank/DDBJ databases">
        <title>Jishengella sp. nov., isolated from a root of Azadirachta indica A. Juss. var. siamensis Valenton.</title>
        <authorList>
            <person name="Kuncharoen N."/>
            <person name="Tanasupawat S."/>
            <person name="Kudo T."/>
            <person name="Ohkuma M."/>
        </authorList>
    </citation>
    <scope>NUCLEOTIDE SEQUENCE [LARGE SCALE GENOMIC DNA]</scope>
    <source>
        <strain evidence="10 11">AZ1-13</strain>
    </source>
</reference>
<feature type="transmembrane region" description="Helical" evidence="8">
    <location>
        <begin position="323"/>
        <end position="346"/>
    </location>
</feature>
<evidence type="ECO:0000313" key="10">
    <source>
        <dbReference type="EMBL" id="RIV36024.1"/>
    </source>
</evidence>
<evidence type="ECO:0000256" key="5">
    <source>
        <dbReference type="ARBA" id="ARBA00022692"/>
    </source>
</evidence>
<keyword evidence="3" id="KW-0813">Transport</keyword>
<feature type="transmembrane region" description="Helical" evidence="8">
    <location>
        <begin position="61"/>
        <end position="80"/>
    </location>
</feature>
<feature type="transmembrane region" description="Helical" evidence="8">
    <location>
        <begin position="358"/>
        <end position="377"/>
    </location>
</feature>
<evidence type="ECO:0000256" key="6">
    <source>
        <dbReference type="ARBA" id="ARBA00022989"/>
    </source>
</evidence>
<accession>A0A418MQW6</accession>
<evidence type="ECO:0000256" key="3">
    <source>
        <dbReference type="ARBA" id="ARBA00022448"/>
    </source>
</evidence>
<dbReference type="GO" id="GO:1990961">
    <property type="term" value="P:xenobiotic detoxification by transmembrane export across the plasma membrane"/>
    <property type="evidence" value="ECO:0007669"/>
    <property type="project" value="InterPro"/>
</dbReference>
<dbReference type="InterPro" id="IPR020846">
    <property type="entry name" value="MFS_dom"/>
</dbReference>
<dbReference type="AlphaFoldDB" id="A0A418MQW6"/>
<name>A0A418MQW6_9ACTN</name>
<protein>
    <submittedName>
        <fullName evidence="10">Bcr/CflA family efflux MFS transporter</fullName>
    </submittedName>
</protein>
<dbReference type="Gene3D" id="1.20.1720.10">
    <property type="entry name" value="Multidrug resistance protein D"/>
    <property type="match status" value="1"/>
</dbReference>
<dbReference type="InterPro" id="IPR005829">
    <property type="entry name" value="Sugar_transporter_CS"/>
</dbReference>
<evidence type="ECO:0000256" key="7">
    <source>
        <dbReference type="ARBA" id="ARBA00023136"/>
    </source>
</evidence>
<evidence type="ECO:0000313" key="11">
    <source>
        <dbReference type="Proteomes" id="UP000283832"/>
    </source>
</evidence>
<dbReference type="Pfam" id="PF07690">
    <property type="entry name" value="MFS_1"/>
    <property type="match status" value="1"/>
</dbReference>
<feature type="domain" description="Major facilitator superfamily (MFS) profile" evidence="9">
    <location>
        <begin position="23"/>
        <end position="408"/>
    </location>
</feature>
<dbReference type="PROSITE" id="PS00216">
    <property type="entry name" value="SUGAR_TRANSPORT_1"/>
    <property type="match status" value="1"/>
</dbReference>
<feature type="transmembrane region" description="Helical" evidence="8">
    <location>
        <begin position="92"/>
        <end position="111"/>
    </location>
</feature>
<evidence type="ECO:0000256" key="8">
    <source>
        <dbReference type="SAM" id="Phobius"/>
    </source>
</evidence>
<feature type="transmembrane region" description="Helical" evidence="8">
    <location>
        <begin position="383"/>
        <end position="405"/>
    </location>
</feature>
<organism evidence="10 11">
    <name type="scientific">Micromonospora radicis</name>
    <dbReference type="NCBI Taxonomy" id="1894971"/>
    <lineage>
        <taxon>Bacteria</taxon>
        <taxon>Bacillati</taxon>
        <taxon>Actinomycetota</taxon>
        <taxon>Actinomycetes</taxon>
        <taxon>Micromonosporales</taxon>
        <taxon>Micromonosporaceae</taxon>
        <taxon>Micromonospora</taxon>
    </lineage>
</organism>
<evidence type="ECO:0000256" key="1">
    <source>
        <dbReference type="ARBA" id="ARBA00004651"/>
    </source>
</evidence>
<dbReference type="CDD" id="cd17320">
    <property type="entry name" value="MFS_MdfA_MDR_like"/>
    <property type="match status" value="1"/>
</dbReference>
<comment type="caution">
    <text evidence="10">The sequence shown here is derived from an EMBL/GenBank/DDBJ whole genome shotgun (WGS) entry which is preliminary data.</text>
</comment>
<feature type="transmembrane region" description="Helical" evidence="8">
    <location>
        <begin position="181"/>
        <end position="200"/>
    </location>
</feature>
<dbReference type="GO" id="GO:0042910">
    <property type="term" value="F:xenobiotic transmembrane transporter activity"/>
    <property type="evidence" value="ECO:0007669"/>
    <property type="project" value="InterPro"/>
</dbReference>
<evidence type="ECO:0000256" key="2">
    <source>
        <dbReference type="ARBA" id="ARBA00006236"/>
    </source>
</evidence>
<dbReference type="InterPro" id="IPR036259">
    <property type="entry name" value="MFS_trans_sf"/>
</dbReference>
<comment type="subcellular location">
    <subcellularLocation>
        <location evidence="1">Cell membrane</location>
        <topology evidence="1">Multi-pass membrane protein</topology>
    </subcellularLocation>
</comment>
<dbReference type="NCBIfam" id="TIGR00710">
    <property type="entry name" value="efflux_Bcr_CflA"/>
    <property type="match status" value="1"/>
</dbReference>
<feature type="transmembrane region" description="Helical" evidence="8">
    <location>
        <begin position="117"/>
        <end position="138"/>
    </location>
</feature>
<dbReference type="PANTHER" id="PTHR23502:SF132">
    <property type="entry name" value="POLYAMINE TRANSPORTER 2-RELATED"/>
    <property type="match status" value="1"/>
</dbReference>
<dbReference type="RefSeq" id="WP_119578836.1">
    <property type="nucleotide sequence ID" value="NZ_QXEC01000022.1"/>
</dbReference>
<sequence>MSQTAVSPAAAPDRVAPPTGRAALGLLVLLGSLTAIGPLSLDTYLPALPEMTRDLATSQAQIQLSLTTCLIGVAFGQLVTGPLSDRWGRRRPVLIGVGAYALISVFCALAPSAEALAVARFFQGFAGGMGTVVARAVVRDLYAGRAAAKYFSRLVLIFGLAPMVAPALGSLVLGIGGWRSIFLSLTGIGVVLAAAAAWRLPETLPAARRNTGGPAATARAGHALLTDRVYLGYALTQGLAFAALFGYLSGSSFVLQDVFGLSVGTFSLVFGVNALAFVAVGQLNARLLDRYDPRPLLVGGLGISLLAGLALVTGALLDALPVVVVALVVFLGSLGMVMPNGTALALDRHANRAGTAAALLGGIQAVVAAGAAPLVGIGGEGSALPMAVVVTGAAAGSLLVVLTLARRR</sequence>
<comment type="similarity">
    <text evidence="2">Belongs to the major facilitator superfamily. Bcr/CmlA family.</text>
</comment>
<feature type="transmembrane region" description="Helical" evidence="8">
    <location>
        <begin position="229"/>
        <end position="248"/>
    </location>
</feature>
<feature type="transmembrane region" description="Helical" evidence="8">
    <location>
        <begin position="22"/>
        <end position="41"/>
    </location>
</feature>
<evidence type="ECO:0000259" key="9">
    <source>
        <dbReference type="PROSITE" id="PS50850"/>
    </source>
</evidence>
<evidence type="ECO:0000256" key="4">
    <source>
        <dbReference type="ARBA" id="ARBA00022475"/>
    </source>
</evidence>
<gene>
    <name evidence="10" type="ORF">D2L64_20490</name>
</gene>
<feature type="transmembrane region" description="Helical" evidence="8">
    <location>
        <begin position="260"/>
        <end position="283"/>
    </location>
</feature>
<dbReference type="InterPro" id="IPR011701">
    <property type="entry name" value="MFS"/>
</dbReference>
<dbReference type="SUPFAM" id="SSF103473">
    <property type="entry name" value="MFS general substrate transporter"/>
    <property type="match status" value="1"/>
</dbReference>
<feature type="transmembrane region" description="Helical" evidence="8">
    <location>
        <begin position="150"/>
        <end position="175"/>
    </location>
</feature>
<keyword evidence="11" id="KW-1185">Reference proteome</keyword>